<organism evidence="2 3">
    <name type="scientific">Pseudomonas saudiphocaensis</name>
    <dbReference type="NCBI Taxonomy" id="1499686"/>
    <lineage>
        <taxon>Bacteria</taxon>
        <taxon>Pseudomonadati</taxon>
        <taxon>Pseudomonadota</taxon>
        <taxon>Gammaproteobacteria</taxon>
        <taxon>Pseudomonadales</taxon>
        <taxon>Pseudomonadaceae</taxon>
        <taxon>Pseudomonas</taxon>
    </lineage>
</organism>
<dbReference type="HOGENOM" id="CLU_068226_2_1_6"/>
<evidence type="ECO:0000259" key="1">
    <source>
        <dbReference type="SMART" id="SM01321"/>
    </source>
</evidence>
<dbReference type="GO" id="GO:0004803">
    <property type="term" value="F:transposase activity"/>
    <property type="evidence" value="ECO:0007669"/>
    <property type="project" value="InterPro"/>
</dbReference>
<dbReference type="SUPFAM" id="SSF143422">
    <property type="entry name" value="Transposase IS200-like"/>
    <property type="match status" value="1"/>
</dbReference>
<dbReference type="eggNOG" id="COG1943">
    <property type="taxonomic scope" value="Bacteria"/>
</dbReference>
<name>A0A078LPH5_9PSED</name>
<dbReference type="InterPro" id="IPR002686">
    <property type="entry name" value="Transposase_17"/>
</dbReference>
<proteinExistence type="predicted"/>
<dbReference type="Gene3D" id="3.30.70.1290">
    <property type="entry name" value="Transposase IS200-like"/>
    <property type="match status" value="1"/>
</dbReference>
<dbReference type="PANTHER" id="PTHR36966">
    <property type="entry name" value="REP-ASSOCIATED TYROSINE TRANSPOSASE"/>
    <property type="match status" value="1"/>
</dbReference>
<accession>A0A078LPH5</accession>
<dbReference type="NCBIfam" id="NF047646">
    <property type="entry name" value="REP_Tyr_transpos"/>
    <property type="match status" value="1"/>
</dbReference>
<dbReference type="GO" id="GO:0006313">
    <property type="term" value="P:DNA transposition"/>
    <property type="evidence" value="ECO:0007669"/>
    <property type="project" value="InterPro"/>
</dbReference>
<evidence type="ECO:0000313" key="3">
    <source>
        <dbReference type="Proteomes" id="UP000053902"/>
    </source>
</evidence>
<dbReference type="RefSeq" id="WP_037023592.1">
    <property type="nucleotide sequence ID" value="NZ_CCSF01000001.1"/>
</dbReference>
<protein>
    <submittedName>
        <fullName evidence="2">Transposase-like protein</fullName>
    </submittedName>
</protein>
<dbReference type="AlphaFoldDB" id="A0A078LPH5"/>
<dbReference type="PANTHER" id="PTHR36966:SF1">
    <property type="entry name" value="REP-ASSOCIATED TYROSINE TRANSPOSASE"/>
    <property type="match status" value="1"/>
</dbReference>
<sequence>MRFHGRDLRKGRISLPNQAYLLTSVTLNREPIFGHWLAASTLAREIHLAGQAGMVDTLAWVIMPDHMHWLVLLKAGSLRQPMQQLKSRSAIAVNKIAGTHGPLWQKGYHDHAIRHEKDLRAAARYVVANPLRAGLVKQIGSYPFWDAVWLQHR</sequence>
<evidence type="ECO:0000313" key="2">
    <source>
        <dbReference type="EMBL" id="CDZ94373.1"/>
    </source>
</evidence>
<dbReference type="GO" id="GO:0043565">
    <property type="term" value="F:sequence-specific DNA binding"/>
    <property type="evidence" value="ECO:0007669"/>
    <property type="project" value="TreeGrafter"/>
</dbReference>
<dbReference type="OrthoDB" id="9791101at2"/>
<keyword evidence="3" id="KW-1185">Reference proteome</keyword>
<dbReference type="EMBL" id="CCSF01000001">
    <property type="protein sequence ID" value="CDZ94373.1"/>
    <property type="molecule type" value="Genomic_DNA"/>
</dbReference>
<dbReference type="Pfam" id="PF01797">
    <property type="entry name" value="Y1_Tnp"/>
    <property type="match status" value="1"/>
</dbReference>
<gene>
    <name evidence="2" type="ORF">BN1079_01689</name>
</gene>
<feature type="domain" description="Transposase IS200-like" evidence="1">
    <location>
        <begin position="15"/>
        <end position="129"/>
    </location>
</feature>
<dbReference type="InterPro" id="IPR052715">
    <property type="entry name" value="RAYT_transposase"/>
</dbReference>
<dbReference type="Proteomes" id="UP000053902">
    <property type="component" value="Unassembled WGS sequence"/>
</dbReference>
<reference evidence="2 3" key="1">
    <citation type="submission" date="2014-07" db="EMBL/GenBank/DDBJ databases">
        <authorList>
            <person name="Urmite Genomes Urmite Genomes"/>
        </authorList>
    </citation>
    <scope>NUCLEOTIDE SEQUENCE [LARGE SCALE GENOMIC DNA]</scope>
    <source>
        <strain evidence="2 3">20_BN</strain>
    </source>
</reference>
<dbReference type="STRING" id="1499686.BN1079_01689"/>
<dbReference type="SMART" id="SM01321">
    <property type="entry name" value="Y1_Tnp"/>
    <property type="match status" value="1"/>
</dbReference>
<dbReference type="InterPro" id="IPR036515">
    <property type="entry name" value="Transposase_17_sf"/>
</dbReference>